<organism evidence="1 2">
    <name type="scientific">Salvator merianae</name>
    <name type="common">Argentine black and white tegu</name>
    <name type="synonym">Tupinambis merianae</name>
    <dbReference type="NCBI Taxonomy" id="96440"/>
    <lineage>
        <taxon>Eukaryota</taxon>
        <taxon>Metazoa</taxon>
        <taxon>Chordata</taxon>
        <taxon>Craniata</taxon>
        <taxon>Vertebrata</taxon>
        <taxon>Euteleostomi</taxon>
        <taxon>Lepidosauria</taxon>
        <taxon>Squamata</taxon>
        <taxon>Bifurcata</taxon>
        <taxon>Unidentata</taxon>
        <taxon>Episquamata</taxon>
        <taxon>Laterata</taxon>
        <taxon>Teiioidea</taxon>
        <taxon>Teiidae</taxon>
        <taxon>Salvator</taxon>
    </lineage>
</organism>
<dbReference type="AlphaFoldDB" id="A0A8D0E5R0"/>
<evidence type="ECO:0000313" key="1">
    <source>
        <dbReference type="Ensembl" id="ENSSMRP00000027137.1"/>
    </source>
</evidence>
<protein>
    <submittedName>
        <fullName evidence="1">Uncharacterized protein</fullName>
    </submittedName>
</protein>
<reference evidence="1" key="1">
    <citation type="submission" date="2025-08" db="UniProtKB">
        <authorList>
            <consortium name="Ensembl"/>
        </authorList>
    </citation>
    <scope>IDENTIFICATION</scope>
</reference>
<dbReference type="Proteomes" id="UP000694421">
    <property type="component" value="Unplaced"/>
</dbReference>
<reference evidence="1" key="2">
    <citation type="submission" date="2025-09" db="UniProtKB">
        <authorList>
            <consortium name="Ensembl"/>
        </authorList>
    </citation>
    <scope>IDENTIFICATION</scope>
</reference>
<sequence>MQFHLTPVCFVNVPYVTLMRKFWPVLAVRILKINIPFKPEFFLLGIIENKFEGVHMLLQNMVTSAIIVYAQKWKDNKIPMVDN</sequence>
<keyword evidence="2" id="KW-1185">Reference proteome</keyword>
<accession>A0A8D0E5R0</accession>
<proteinExistence type="predicted"/>
<dbReference type="Ensembl" id="ENSSMRT00000031714.1">
    <property type="protein sequence ID" value="ENSSMRP00000027137.1"/>
    <property type="gene ID" value="ENSSMRG00000020935.1"/>
</dbReference>
<dbReference type="GeneTree" id="ENSGT00960000189389"/>
<evidence type="ECO:0000313" key="2">
    <source>
        <dbReference type="Proteomes" id="UP000694421"/>
    </source>
</evidence>
<name>A0A8D0E5R0_SALMN</name>